<feature type="region of interest" description="Disordered" evidence="1">
    <location>
        <begin position="73"/>
        <end position="94"/>
    </location>
</feature>
<dbReference type="AlphaFoldDB" id="A0AA88KFR9"/>
<dbReference type="PANTHER" id="PTHR37806:SF1">
    <property type="entry name" value="PEPTIDASE C39-LIKE DOMAIN-CONTAINING PROTEIN"/>
    <property type="match status" value="1"/>
</dbReference>
<dbReference type="EMBL" id="PYSW02000035">
    <property type="protein sequence ID" value="KAG2378025.1"/>
    <property type="molecule type" value="Genomic_DNA"/>
</dbReference>
<evidence type="ECO:0000313" key="4">
    <source>
        <dbReference type="Proteomes" id="UP000816034"/>
    </source>
</evidence>
<proteinExistence type="predicted"/>
<evidence type="ECO:0000313" key="3">
    <source>
        <dbReference type="EMBL" id="KAG2378025.1"/>
    </source>
</evidence>
<name>A0AA88KFR9_NAELO</name>
<dbReference type="Proteomes" id="UP000816034">
    <property type="component" value="Unassembled WGS sequence"/>
</dbReference>
<dbReference type="Pfam" id="PF13529">
    <property type="entry name" value="Peptidase_C39_2"/>
    <property type="match status" value="1"/>
</dbReference>
<dbReference type="PANTHER" id="PTHR37806">
    <property type="entry name" value="LMO0724 PROTEIN"/>
    <property type="match status" value="1"/>
</dbReference>
<accession>A0AA88KFR9</accession>
<keyword evidence="4" id="KW-1185">Reference proteome</keyword>
<reference evidence="3 4" key="1">
    <citation type="journal article" date="2018" name="BMC Genomics">
        <title>The genome of Naegleria lovaniensis, the basis for a comparative approach to unravel pathogenicity factors of the human pathogenic amoeba N. fowleri.</title>
        <authorList>
            <person name="Liechti N."/>
            <person name="Schurch N."/>
            <person name="Bruggmann R."/>
            <person name="Wittwer M."/>
        </authorList>
    </citation>
    <scope>NUCLEOTIDE SEQUENCE [LARGE SCALE GENOMIC DNA]</scope>
    <source>
        <strain evidence="3 4">ATCC 30569</strain>
    </source>
</reference>
<evidence type="ECO:0000259" key="2">
    <source>
        <dbReference type="Pfam" id="PF13529"/>
    </source>
</evidence>
<dbReference type="GeneID" id="68101101"/>
<sequence length="275" mass="30826">MIQNSSSLPSTCFKLSNVPTINQYEIGLPTGCEATALAQALHYFGLHVSPVQIATMLKKEPFMFQLTKNTSEDHHKNLDDATTSSSSSGGGGGETLVYGGNPKRAFVGNPFSALEGMGVYDEPLIELVNCFFIPILNKLNTLSKKVKGVKRFSSSSLTHKTIDFESILEYMYTHQVPVVIWCTLKMRESFHNSHETWFDYLNKDHVIQWKSPEHCVTLIGFDIDINSSSSSSTNEQVVIVNDPDCGCEMRYNRKLFEQRFMEMGGMAFSFETCEP</sequence>
<gene>
    <name evidence="3" type="ORF">C9374_008647</name>
</gene>
<evidence type="ECO:0000256" key="1">
    <source>
        <dbReference type="SAM" id="MobiDB-lite"/>
    </source>
</evidence>
<feature type="domain" description="Peptidase C39-like" evidence="2">
    <location>
        <begin position="17"/>
        <end position="243"/>
    </location>
</feature>
<comment type="caution">
    <text evidence="3">The sequence shown here is derived from an EMBL/GenBank/DDBJ whole genome shotgun (WGS) entry which is preliminary data.</text>
</comment>
<dbReference type="InterPro" id="IPR039564">
    <property type="entry name" value="Peptidase_C39-like"/>
</dbReference>
<dbReference type="Gene3D" id="3.90.70.10">
    <property type="entry name" value="Cysteine proteinases"/>
    <property type="match status" value="1"/>
</dbReference>
<organism evidence="3 4">
    <name type="scientific">Naegleria lovaniensis</name>
    <name type="common">Amoeba</name>
    <dbReference type="NCBI Taxonomy" id="51637"/>
    <lineage>
        <taxon>Eukaryota</taxon>
        <taxon>Discoba</taxon>
        <taxon>Heterolobosea</taxon>
        <taxon>Tetramitia</taxon>
        <taxon>Eutetramitia</taxon>
        <taxon>Vahlkampfiidae</taxon>
        <taxon>Naegleria</taxon>
    </lineage>
</organism>
<dbReference type="RefSeq" id="XP_044545287.1">
    <property type="nucleotide sequence ID" value="XM_044698746.1"/>
</dbReference>
<protein>
    <recommendedName>
        <fullName evidence="2">Peptidase C39-like domain-containing protein</fullName>
    </recommendedName>
</protein>